<proteinExistence type="predicted"/>
<evidence type="ECO:0000256" key="1">
    <source>
        <dbReference type="ARBA" id="ARBA00022737"/>
    </source>
</evidence>
<dbReference type="PROSITE" id="PS50021">
    <property type="entry name" value="CH"/>
    <property type="match status" value="1"/>
</dbReference>
<dbReference type="PANTHER" id="PTHR19961">
    <property type="entry name" value="FIMBRIN/PLASTIN"/>
    <property type="match status" value="1"/>
</dbReference>
<evidence type="ECO:0000256" key="3">
    <source>
        <dbReference type="SAM" id="MobiDB-lite"/>
    </source>
</evidence>
<feature type="region of interest" description="Disordered" evidence="3">
    <location>
        <begin position="65"/>
        <end position="89"/>
    </location>
</feature>
<dbReference type="STRING" id="1890364.A0A2P6NXM6"/>
<organism evidence="5 6">
    <name type="scientific">Planoprotostelium fungivorum</name>
    <dbReference type="NCBI Taxonomy" id="1890364"/>
    <lineage>
        <taxon>Eukaryota</taxon>
        <taxon>Amoebozoa</taxon>
        <taxon>Evosea</taxon>
        <taxon>Variosea</taxon>
        <taxon>Cavosteliida</taxon>
        <taxon>Cavosteliaceae</taxon>
        <taxon>Planoprotostelium</taxon>
    </lineage>
</organism>
<dbReference type="OrthoDB" id="431378at2759"/>
<feature type="compositionally biased region" description="Low complexity" evidence="3">
    <location>
        <begin position="16"/>
        <end position="33"/>
    </location>
</feature>
<reference evidence="5 6" key="1">
    <citation type="journal article" date="2018" name="Genome Biol. Evol.">
        <title>Multiple Roots of Fruiting Body Formation in Amoebozoa.</title>
        <authorList>
            <person name="Hillmann F."/>
            <person name="Forbes G."/>
            <person name="Novohradska S."/>
            <person name="Ferling I."/>
            <person name="Riege K."/>
            <person name="Groth M."/>
            <person name="Westermann M."/>
            <person name="Marz M."/>
            <person name="Spaller T."/>
            <person name="Winckler T."/>
            <person name="Schaap P."/>
            <person name="Glockner G."/>
        </authorList>
    </citation>
    <scope>NUCLEOTIDE SEQUENCE [LARGE SCALE GENOMIC DNA]</scope>
    <source>
        <strain evidence="5 6">Jena</strain>
    </source>
</reference>
<keyword evidence="2" id="KW-0009">Actin-binding</keyword>
<feature type="compositionally biased region" description="Low complexity" evidence="3">
    <location>
        <begin position="127"/>
        <end position="171"/>
    </location>
</feature>
<dbReference type="InterPro" id="IPR001715">
    <property type="entry name" value="CH_dom"/>
</dbReference>
<feature type="compositionally biased region" description="Polar residues" evidence="3">
    <location>
        <begin position="197"/>
        <end position="207"/>
    </location>
</feature>
<name>A0A2P6NXM6_9EUKA</name>
<dbReference type="PANTHER" id="PTHR19961:SF18">
    <property type="entry name" value="FI19014P1"/>
    <property type="match status" value="1"/>
</dbReference>
<protein>
    <recommendedName>
        <fullName evidence="4">Calponin-homology (CH) domain-containing protein</fullName>
    </recommendedName>
</protein>
<dbReference type="AlphaFoldDB" id="A0A2P6NXM6"/>
<dbReference type="EMBL" id="MDYQ01000008">
    <property type="protein sequence ID" value="PRP88699.1"/>
    <property type="molecule type" value="Genomic_DNA"/>
</dbReference>
<feature type="region of interest" description="Disordered" evidence="3">
    <location>
        <begin position="127"/>
        <end position="173"/>
    </location>
</feature>
<dbReference type="Gene3D" id="1.10.418.10">
    <property type="entry name" value="Calponin-like domain"/>
    <property type="match status" value="2"/>
</dbReference>
<sequence>MTGLQPDGSYRPTDYPPAASNNASPPPYYNNQFGQQVTITQQTTTSPYMGGLPTQQTYGYPQQAQNEYAPYPNNSQQMNNPYTQQQQYNYPPVYNNPNGYPNAAPYPIYNQPAAPYGASAPGAYGNYAPYSQPTQPNYNQSNYDQPNYNQSNYNQPIYNQPNYNQPSYPSPTQQTIYNLPAYPSQFAPEAQQPAQASTQLTQNTLQSPPHPVPAHSTAPPPNPMYNVPPAVPAQNVGQPATQPHDIPSTVPAQIQQVPVYPQGLPQHVSSTASPMESVPAQILAAPTPQLPTTQGLPPPAAGVQAVPAQISPATPHSPPFPTDLFVDANDRKFILSSVAGFLTGTLFRDRVISPLLPFEDDGSKLFSSVADGVLYNRLLAEVAPESKWSQTAHQGPVGIAKITENINAAHSAAKDLGYDVSRISVEALLEVHQDSVLSFLWTIIYNAELNKVNVRHHNSLLSLFKEGEKFDVPPKELLLRWFNFKLGEKGKRPVQNLSSDLTHGESLLVVTSYSGPGPCFGYMSTENEPFATTARYIVNKSKTFLPWQFISQEAIIAGHEATLTFFISELLHHSRKRS</sequence>
<dbReference type="GO" id="GO:0032432">
    <property type="term" value="C:actin filament bundle"/>
    <property type="evidence" value="ECO:0007669"/>
    <property type="project" value="TreeGrafter"/>
</dbReference>
<feature type="compositionally biased region" description="Low complexity" evidence="3">
    <location>
        <begin position="76"/>
        <end position="89"/>
    </location>
</feature>
<evidence type="ECO:0000259" key="4">
    <source>
        <dbReference type="PROSITE" id="PS50021"/>
    </source>
</evidence>
<dbReference type="Proteomes" id="UP000241769">
    <property type="component" value="Unassembled WGS sequence"/>
</dbReference>
<evidence type="ECO:0000313" key="6">
    <source>
        <dbReference type="Proteomes" id="UP000241769"/>
    </source>
</evidence>
<evidence type="ECO:0000256" key="2">
    <source>
        <dbReference type="ARBA" id="ARBA00023203"/>
    </source>
</evidence>
<dbReference type="GO" id="GO:0005737">
    <property type="term" value="C:cytoplasm"/>
    <property type="evidence" value="ECO:0007669"/>
    <property type="project" value="TreeGrafter"/>
</dbReference>
<keyword evidence="1" id="KW-0677">Repeat</keyword>
<dbReference type="InterPro" id="IPR036872">
    <property type="entry name" value="CH_dom_sf"/>
</dbReference>
<feature type="compositionally biased region" description="Pro residues" evidence="3">
    <location>
        <begin position="208"/>
        <end position="223"/>
    </location>
</feature>
<feature type="region of interest" description="Disordered" evidence="3">
    <location>
        <begin position="188"/>
        <end position="244"/>
    </location>
</feature>
<evidence type="ECO:0000313" key="5">
    <source>
        <dbReference type="EMBL" id="PRP88699.1"/>
    </source>
</evidence>
<feature type="domain" description="Calponin-homology (CH)" evidence="4">
    <location>
        <begin position="328"/>
        <end position="448"/>
    </location>
</feature>
<feature type="region of interest" description="Disordered" evidence="3">
    <location>
        <begin position="1"/>
        <end position="33"/>
    </location>
</feature>
<dbReference type="GO" id="GO:0051015">
    <property type="term" value="F:actin filament binding"/>
    <property type="evidence" value="ECO:0007669"/>
    <property type="project" value="InterPro"/>
</dbReference>
<dbReference type="GO" id="GO:0051017">
    <property type="term" value="P:actin filament bundle assembly"/>
    <property type="evidence" value="ECO:0007669"/>
    <property type="project" value="InterPro"/>
</dbReference>
<keyword evidence="6" id="KW-1185">Reference proteome</keyword>
<dbReference type="InterPro" id="IPR039959">
    <property type="entry name" value="Fimbrin/Plastin"/>
</dbReference>
<comment type="caution">
    <text evidence="5">The sequence shown here is derived from an EMBL/GenBank/DDBJ whole genome shotgun (WGS) entry which is preliminary data.</text>
</comment>
<gene>
    <name evidence="5" type="ORF">PROFUN_02795</name>
</gene>
<accession>A0A2P6NXM6</accession>
<dbReference type="CDD" id="cd21218">
    <property type="entry name" value="CH_PLS_FIM_rpt2"/>
    <property type="match status" value="1"/>
</dbReference>
<dbReference type="GO" id="GO:0005884">
    <property type="term" value="C:actin filament"/>
    <property type="evidence" value="ECO:0007669"/>
    <property type="project" value="TreeGrafter"/>
</dbReference>
<dbReference type="InParanoid" id="A0A2P6NXM6"/>
<dbReference type="Pfam" id="PF00307">
    <property type="entry name" value="CH"/>
    <property type="match status" value="1"/>
</dbReference>
<dbReference type="GO" id="GO:0051639">
    <property type="term" value="P:actin filament network formation"/>
    <property type="evidence" value="ECO:0007669"/>
    <property type="project" value="TreeGrafter"/>
</dbReference>
<dbReference type="SUPFAM" id="SSF47576">
    <property type="entry name" value="Calponin-homology domain, CH-domain"/>
    <property type="match status" value="1"/>
</dbReference>